<dbReference type="RefSeq" id="WP_170131782.1">
    <property type="nucleotide sequence ID" value="NZ_LR699114.1"/>
</dbReference>
<reference evidence="3 4" key="1">
    <citation type="submission" date="2018-07" db="EMBL/GenBank/DDBJ databases">
        <title>Genomic Encyclopedia of Type Strains, Phase IV (KMG-IV): sequencing the most valuable type-strain genomes for metagenomic binning, comparative biology and taxonomic classification.</title>
        <authorList>
            <person name="Goeker M."/>
        </authorList>
    </citation>
    <scope>NUCLEOTIDE SEQUENCE [LARGE SCALE GENOMIC DNA]</scope>
    <source>
        <strain evidence="3 4">DSM 16500</strain>
    </source>
</reference>
<dbReference type="PROSITE" id="PS51257">
    <property type="entry name" value="PROKAR_LIPOPROTEIN"/>
    <property type="match status" value="1"/>
</dbReference>
<evidence type="ECO:0000256" key="1">
    <source>
        <dbReference type="SAM" id="MobiDB-lite"/>
    </source>
</evidence>
<dbReference type="EMBL" id="QQAX01000009">
    <property type="protein sequence ID" value="RDI44520.1"/>
    <property type="molecule type" value="Genomic_DNA"/>
</dbReference>
<gene>
    <name evidence="3" type="ORF">C8D86_1092</name>
</gene>
<name>A0A370GMC4_9COXI</name>
<evidence type="ECO:0000313" key="3">
    <source>
        <dbReference type="EMBL" id="RDI44520.1"/>
    </source>
</evidence>
<protein>
    <submittedName>
        <fullName evidence="3">Uncharacterized protein</fullName>
    </submittedName>
</protein>
<evidence type="ECO:0000256" key="2">
    <source>
        <dbReference type="SAM" id="SignalP"/>
    </source>
</evidence>
<keyword evidence="4" id="KW-1185">Reference proteome</keyword>
<feature type="signal peptide" evidence="2">
    <location>
        <begin position="1"/>
        <end position="21"/>
    </location>
</feature>
<comment type="caution">
    <text evidence="3">The sequence shown here is derived from an EMBL/GenBank/DDBJ whole genome shotgun (WGS) entry which is preliminary data.</text>
</comment>
<evidence type="ECO:0000313" key="4">
    <source>
        <dbReference type="Proteomes" id="UP000254720"/>
    </source>
</evidence>
<feature type="compositionally biased region" description="Polar residues" evidence="1">
    <location>
        <begin position="34"/>
        <end position="47"/>
    </location>
</feature>
<organism evidence="3 4">
    <name type="scientific">Aquicella lusitana</name>
    <dbReference type="NCBI Taxonomy" id="254246"/>
    <lineage>
        <taxon>Bacteria</taxon>
        <taxon>Pseudomonadati</taxon>
        <taxon>Pseudomonadota</taxon>
        <taxon>Gammaproteobacteria</taxon>
        <taxon>Legionellales</taxon>
        <taxon>Coxiellaceae</taxon>
        <taxon>Aquicella</taxon>
    </lineage>
</organism>
<feature type="region of interest" description="Disordered" evidence="1">
    <location>
        <begin position="32"/>
        <end position="55"/>
    </location>
</feature>
<proteinExistence type="predicted"/>
<feature type="chain" id="PRO_5016984733" evidence="2">
    <location>
        <begin position="22"/>
        <end position="55"/>
    </location>
</feature>
<accession>A0A370GMC4</accession>
<dbReference type="Proteomes" id="UP000254720">
    <property type="component" value="Unassembled WGS sequence"/>
</dbReference>
<sequence length="55" mass="5941">MNRYTWNLLLCVCISVLTACAQTTDPDKVPSLESFHTSDLPTGSSDAAMTAAKTY</sequence>
<dbReference type="AlphaFoldDB" id="A0A370GMC4"/>
<keyword evidence="2" id="KW-0732">Signal</keyword>